<dbReference type="RefSeq" id="WP_051924509.1">
    <property type="nucleotide sequence ID" value="NZ_AVCJ01000016.1"/>
</dbReference>
<reference evidence="3" key="1">
    <citation type="submission" date="2013-08" db="EMBL/GenBank/DDBJ databases">
        <title>Genome sequencing of Arenimonas donghaensis.</title>
        <authorList>
            <person name="Chen F."/>
            <person name="Wang G."/>
        </authorList>
    </citation>
    <scope>NUCLEOTIDE SEQUENCE [LARGE SCALE GENOMIC DNA]</scope>
    <source>
        <strain evidence="3">HO3-R19</strain>
    </source>
</reference>
<accession>A0A087MHR9</accession>
<comment type="caution">
    <text evidence="2">The sequence shown here is derived from an EMBL/GenBank/DDBJ whole genome shotgun (WGS) entry which is preliminary data.</text>
</comment>
<dbReference type="AlphaFoldDB" id="A0A087MHR9"/>
<dbReference type="OrthoDB" id="7008377at2"/>
<evidence type="ECO:0000313" key="2">
    <source>
        <dbReference type="EMBL" id="KFL36422.1"/>
    </source>
</evidence>
<dbReference type="InterPro" id="IPR025641">
    <property type="entry name" value="DUF4340"/>
</dbReference>
<evidence type="ECO:0000259" key="1">
    <source>
        <dbReference type="Pfam" id="PF14238"/>
    </source>
</evidence>
<dbReference type="Pfam" id="PF14238">
    <property type="entry name" value="DUF4340"/>
    <property type="match status" value="1"/>
</dbReference>
<reference evidence="2 3" key="2">
    <citation type="journal article" date="2015" name="Stand. Genomic Sci.">
        <title>High quality draft genomic sequence of Arenimonas donghaensis DSM 18148(T).</title>
        <authorList>
            <person name="Chen F."/>
            <person name="Wang H."/>
            <person name="Cao Y."/>
            <person name="Li X."/>
            <person name="Wang G."/>
        </authorList>
    </citation>
    <scope>NUCLEOTIDE SEQUENCE [LARGE SCALE GENOMIC DNA]</scope>
    <source>
        <strain evidence="2 3">HO3-R19</strain>
    </source>
</reference>
<organism evidence="2 3">
    <name type="scientific">Arenimonas donghaensis DSM 18148 = HO3-R19</name>
    <dbReference type="NCBI Taxonomy" id="1121014"/>
    <lineage>
        <taxon>Bacteria</taxon>
        <taxon>Pseudomonadati</taxon>
        <taxon>Pseudomonadota</taxon>
        <taxon>Gammaproteobacteria</taxon>
        <taxon>Lysobacterales</taxon>
        <taxon>Lysobacteraceae</taxon>
        <taxon>Arenimonas</taxon>
    </lineage>
</organism>
<sequence length="346" mass="37342">MRTRSLALLALAALGLALLAGWMLVREGGGSAGVRGEALPGFADRVQALTRVQVRGAGDTLLVSLRRKGEGWEVEQHPGWPANEREISRALFHLGQARRIEAKTDNPALHARLGVEDISRADAKGAELRFEGGGEPLRLVVGRNHPGLGGSYVRVAGEQASWLLDADLSPARDPAAWLDRRLVDLPLARTERVRVTPAKGRAFTLVREDGDFVVQGAPAGSTLDGQATATASVPEQLALDGLADDDGSPDASLRHVYDTVDGLQLEIASWQDEAGTWARLSVSLDEDVALAWYGQAAEEATPAAERLQQRQAEVAQWQQRFQGRRFLLPPHKAANLLKSRADHLAL</sequence>
<name>A0A087MHR9_9GAMM</name>
<evidence type="ECO:0000313" key="3">
    <source>
        <dbReference type="Proteomes" id="UP000029085"/>
    </source>
</evidence>
<proteinExistence type="predicted"/>
<dbReference type="PATRIC" id="fig|1121014.3.peg.1674"/>
<dbReference type="EMBL" id="AVCJ01000016">
    <property type="protein sequence ID" value="KFL36422.1"/>
    <property type="molecule type" value="Genomic_DNA"/>
</dbReference>
<dbReference type="STRING" id="1121014.N788_13065"/>
<dbReference type="Proteomes" id="UP000029085">
    <property type="component" value="Unassembled WGS sequence"/>
</dbReference>
<keyword evidence="3" id="KW-1185">Reference proteome</keyword>
<gene>
    <name evidence="2" type="ORF">N788_13065</name>
</gene>
<protein>
    <recommendedName>
        <fullName evidence="1">DUF4340 domain-containing protein</fullName>
    </recommendedName>
</protein>
<feature type="domain" description="DUF4340" evidence="1">
    <location>
        <begin position="72"/>
        <end position="225"/>
    </location>
</feature>